<dbReference type="GO" id="GO:0003700">
    <property type="term" value="F:DNA-binding transcription factor activity"/>
    <property type="evidence" value="ECO:0007669"/>
    <property type="project" value="InterPro"/>
</dbReference>
<evidence type="ECO:0000256" key="4">
    <source>
        <dbReference type="ARBA" id="ARBA00023163"/>
    </source>
</evidence>
<feature type="domain" description="AP2/ERF" evidence="7">
    <location>
        <begin position="4"/>
        <end position="36"/>
    </location>
</feature>
<gene>
    <name evidence="8" type="ORF">CB5_LOCUS15255</name>
</gene>
<dbReference type="InterPro" id="IPR036955">
    <property type="entry name" value="AP2/ERF_dom_sf"/>
</dbReference>
<sequence length="155" mass="17599">MRVRYRGVRQRPWGRYAAEIRDPAKRRRVWLGTFDTPRPPPAPTTPPPSASAAPRPRPTSPLPLPLPLPSAPPRLHAPPHRAARMPPPLRLRLQLQLQLQLLLVVGGDGDVERVHVRYRPQPPPSSAVRGRLVKIIRIVMPVGTQIWHRIYETKN</sequence>
<feature type="compositionally biased region" description="Pro residues" evidence="6">
    <location>
        <begin position="37"/>
        <end position="76"/>
    </location>
</feature>
<keyword evidence="2" id="KW-0805">Transcription regulation</keyword>
<dbReference type="InterPro" id="IPR016177">
    <property type="entry name" value="DNA-bd_dom_sf"/>
</dbReference>
<reference evidence="8" key="1">
    <citation type="submission" date="2020-07" db="EMBL/GenBank/DDBJ databases">
        <authorList>
            <person name="Lin J."/>
        </authorList>
    </citation>
    <scope>NUCLEOTIDE SEQUENCE</scope>
</reference>
<accession>A0A6V7PMI0</accession>
<evidence type="ECO:0000256" key="1">
    <source>
        <dbReference type="ARBA" id="ARBA00004123"/>
    </source>
</evidence>
<dbReference type="Pfam" id="PF00847">
    <property type="entry name" value="AP2"/>
    <property type="match status" value="1"/>
</dbReference>
<evidence type="ECO:0000256" key="3">
    <source>
        <dbReference type="ARBA" id="ARBA00023125"/>
    </source>
</evidence>
<dbReference type="CDD" id="cd00018">
    <property type="entry name" value="AP2"/>
    <property type="match status" value="1"/>
</dbReference>
<comment type="subcellular location">
    <subcellularLocation>
        <location evidence="1">Nucleus</location>
    </subcellularLocation>
</comment>
<keyword evidence="5" id="KW-0539">Nucleus</keyword>
<dbReference type="PRINTS" id="PR00367">
    <property type="entry name" value="ETHRSPELEMNT"/>
</dbReference>
<organism evidence="8">
    <name type="scientific">Ananas comosus var. bracteatus</name>
    <name type="common">red pineapple</name>
    <dbReference type="NCBI Taxonomy" id="296719"/>
    <lineage>
        <taxon>Eukaryota</taxon>
        <taxon>Viridiplantae</taxon>
        <taxon>Streptophyta</taxon>
        <taxon>Embryophyta</taxon>
        <taxon>Tracheophyta</taxon>
        <taxon>Spermatophyta</taxon>
        <taxon>Magnoliopsida</taxon>
        <taxon>Liliopsida</taxon>
        <taxon>Poales</taxon>
        <taxon>Bromeliaceae</taxon>
        <taxon>Bromelioideae</taxon>
        <taxon>Ananas</taxon>
    </lineage>
</organism>
<evidence type="ECO:0000256" key="5">
    <source>
        <dbReference type="ARBA" id="ARBA00023242"/>
    </source>
</evidence>
<keyword evidence="3" id="KW-0238">DNA-binding</keyword>
<evidence type="ECO:0000259" key="7">
    <source>
        <dbReference type="PROSITE" id="PS51032"/>
    </source>
</evidence>
<dbReference type="PANTHER" id="PTHR31677:SF228">
    <property type="entry name" value="ETHYLENE-RESPONSIVE TRANSCRIPTION FACTOR 10-RELATED"/>
    <property type="match status" value="1"/>
</dbReference>
<dbReference type="GO" id="GO:0003677">
    <property type="term" value="F:DNA binding"/>
    <property type="evidence" value="ECO:0007669"/>
    <property type="project" value="UniProtKB-KW"/>
</dbReference>
<dbReference type="GO" id="GO:0005634">
    <property type="term" value="C:nucleus"/>
    <property type="evidence" value="ECO:0007669"/>
    <property type="project" value="UniProtKB-SubCell"/>
</dbReference>
<dbReference type="PROSITE" id="PS51032">
    <property type="entry name" value="AP2_ERF"/>
    <property type="match status" value="1"/>
</dbReference>
<evidence type="ECO:0000313" key="8">
    <source>
        <dbReference type="EMBL" id="CAD1832044.1"/>
    </source>
</evidence>
<dbReference type="InterPro" id="IPR001471">
    <property type="entry name" value="AP2/ERF_dom"/>
</dbReference>
<dbReference type="AlphaFoldDB" id="A0A6V7PMI0"/>
<evidence type="ECO:0000256" key="2">
    <source>
        <dbReference type="ARBA" id="ARBA00023015"/>
    </source>
</evidence>
<name>A0A6V7PMI0_ANACO</name>
<dbReference type="SUPFAM" id="SSF54171">
    <property type="entry name" value="DNA-binding domain"/>
    <property type="match status" value="1"/>
</dbReference>
<dbReference type="SMART" id="SM00380">
    <property type="entry name" value="AP2"/>
    <property type="match status" value="1"/>
</dbReference>
<dbReference type="PANTHER" id="PTHR31677">
    <property type="entry name" value="AP2 DOMAIN CLASS TRANSCRIPTION FACTOR"/>
    <property type="match status" value="1"/>
</dbReference>
<dbReference type="Gene3D" id="3.30.730.10">
    <property type="entry name" value="AP2/ERF domain"/>
    <property type="match status" value="1"/>
</dbReference>
<feature type="region of interest" description="Disordered" evidence="6">
    <location>
        <begin position="32"/>
        <end position="85"/>
    </location>
</feature>
<keyword evidence="4" id="KW-0804">Transcription</keyword>
<dbReference type="EMBL" id="LR862149">
    <property type="protein sequence ID" value="CAD1832044.1"/>
    <property type="molecule type" value="Genomic_DNA"/>
</dbReference>
<protein>
    <recommendedName>
        <fullName evidence="7">AP2/ERF domain-containing protein</fullName>
    </recommendedName>
</protein>
<proteinExistence type="predicted"/>
<evidence type="ECO:0000256" key="6">
    <source>
        <dbReference type="SAM" id="MobiDB-lite"/>
    </source>
</evidence>